<evidence type="ECO:0000256" key="5">
    <source>
        <dbReference type="ARBA" id="ARBA00023136"/>
    </source>
</evidence>
<evidence type="ECO:0000313" key="7">
    <source>
        <dbReference type="EMBL" id="GAA2344520.1"/>
    </source>
</evidence>
<feature type="transmembrane region" description="Helical" evidence="6">
    <location>
        <begin position="212"/>
        <end position="236"/>
    </location>
</feature>
<evidence type="ECO:0000256" key="2">
    <source>
        <dbReference type="ARBA" id="ARBA00022475"/>
    </source>
</evidence>
<dbReference type="RefSeq" id="WP_344612983.1">
    <property type="nucleotide sequence ID" value="NZ_BAAARV010000024.1"/>
</dbReference>
<feature type="transmembrane region" description="Helical" evidence="6">
    <location>
        <begin position="142"/>
        <end position="165"/>
    </location>
</feature>
<keyword evidence="2" id="KW-1003">Cell membrane</keyword>
<name>A0ABP5T730_9ACTN</name>
<dbReference type="EMBL" id="BAAARV010000024">
    <property type="protein sequence ID" value="GAA2344520.1"/>
    <property type="molecule type" value="Genomic_DNA"/>
</dbReference>
<dbReference type="Pfam" id="PF03631">
    <property type="entry name" value="Virul_fac_BrkB"/>
    <property type="match status" value="1"/>
</dbReference>
<keyword evidence="5 6" id="KW-0472">Membrane</keyword>
<comment type="caution">
    <text evidence="7">The sequence shown here is derived from an EMBL/GenBank/DDBJ whole genome shotgun (WGS) entry which is preliminary data.</text>
</comment>
<protein>
    <submittedName>
        <fullName evidence="7">Uncharacterized protein</fullName>
    </submittedName>
</protein>
<evidence type="ECO:0000256" key="1">
    <source>
        <dbReference type="ARBA" id="ARBA00004651"/>
    </source>
</evidence>
<feature type="transmembrane region" description="Helical" evidence="6">
    <location>
        <begin position="242"/>
        <end position="267"/>
    </location>
</feature>
<reference evidence="8" key="1">
    <citation type="journal article" date="2019" name="Int. J. Syst. Evol. Microbiol.">
        <title>The Global Catalogue of Microorganisms (GCM) 10K type strain sequencing project: providing services to taxonomists for standard genome sequencing and annotation.</title>
        <authorList>
            <consortium name="The Broad Institute Genomics Platform"/>
            <consortium name="The Broad Institute Genome Sequencing Center for Infectious Disease"/>
            <person name="Wu L."/>
            <person name="Ma J."/>
        </authorList>
    </citation>
    <scope>NUCLEOTIDE SEQUENCE [LARGE SCALE GENOMIC DNA]</scope>
    <source>
        <strain evidence="8">JCM 3272</strain>
    </source>
</reference>
<evidence type="ECO:0000256" key="6">
    <source>
        <dbReference type="SAM" id="Phobius"/>
    </source>
</evidence>
<keyword evidence="4 6" id="KW-1133">Transmembrane helix</keyword>
<feature type="transmembrane region" description="Helical" evidence="6">
    <location>
        <begin position="177"/>
        <end position="200"/>
    </location>
</feature>
<organism evidence="7 8">
    <name type="scientific">Dactylosporangium salmoneum</name>
    <dbReference type="NCBI Taxonomy" id="53361"/>
    <lineage>
        <taxon>Bacteria</taxon>
        <taxon>Bacillati</taxon>
        <taxon>Actinomycetota</taxon>
        <taxon>Actinomycetes</taxon>
        <taxon>Micromonosporales</taxon>
        <taxon>Micromonosporaceae</taxon>
        <taxon>Dactylosporangium</taxon>
    </lineage>
</organism>
<sequence>MVAWLDRYQRRHSWLGFPIAVIYKFVDDRGPHLAAMVAYYGFVSLFPLVLLFLSVLGFFLEAYPGLREQLVQTAVENLPIIGPQLRENISGLRGSGLRLLLSALGALYGGLGAMQAAQAGFNKIYGIPRTDQPNPLRSRFRSLGLLLLLGSAVLLSAVAGTLVAFADAFVGRFASGFWVFGYLLPFAINAALFTAAMRLLTATKLRTRQVIVGALVAAASWAILQTGGAQLLAGWLQRASALYGAFGLVLAAFAWIYLQSFVVMLAAEINVVADRWLWPRALLTPFTDSVELTEADRRLYTMYATAERFKDFETVRVDFDRRSQR</sequence>
<dbReference type="PANTHER" id="PTHR30213:SF1">
    <property type="entry name" value="INNER MEMBRANE PROTEIN YHJD"/>
    <property type="match status" value="1"/>
</dbReference>
<comment type="subcellular location">
    <subcellularLocation>
        <location evidence="1">Cell membrane</location>
        <topology evidence="1">Multi-pass membrane protein</topology>
    </subcellularLocation>
</comment>
<accession>A0ABP5T730</accession>
<dbReference type="InterPro" id="IPR017039">
    <property type="entry name" value="Virul_fac_BrkB"/>
</dbReference>
<feature type="transmembrane region" description="Helical" evidence="6">
    <location>
        <begin position="99"/>
        <end position="121"/>
    </location>
</feature>
<dbReference type="PANTHER" id="PTHR30213">
    <property type="entry name" value="INNER MEMBRANE PROTEIN YHJD"/>
    <property type="match status" value="1"/>
</dbReference>
<gene>
    <name evidence="7" type="ORF">GCM10010170_030130</name>
</gene>
<dbReference type="Proteomes" id="UP001501444">
    <property type="component" value="Unassembled WGS sequence"/>
</dbReference>
<keyword evidence="8" id="KW-1185">Reference proteome</keyword>
<evidence type="ECO:0000313" key="8">
    <source>
        <dbReference type="Proteomes" id="UP001501444"/>
    </source>
</evidence>
<evidence type="ECO:0000256" key="3">
    <source>
        <dbReference type="ARBA" id="ARBA00022692"/>
    </source>
</evidence>
<keyword evidence="3 6" id="KW-0812">Transmembrane</keyword>
<evidence type="ECO:0000256" key="4">
    <source>
        <dbReference type="ARBA" id="ARBA00022989"/>
    </source>
</evidence>
<feature type="transmembrane region" description="Helical" evidence="6">
    <location>
        <begin position="37"/>
        <end position="60"/>
    </location>
</feature>
<proteinExistence type="predicted"/>